<dbReference type="Proteomes" id="UP000046395">
    <property type="component" value="Unassembled WGS sequence"/>
</dbReference>
<keyword evidence="2" id="KW-1185">Reference proteome</keyword>
<dbReference type="GO" id="GO:0003968">
    <property type="term" value="F:RNA-directed RNA polymerase activity"/>
    <property type="evidence" value="ECO:0007669"/>
    <property type="project" value="InterPro"/>
</dbReference>
<reference evidence="2" key="1">
    <citation type="submission" date="2014-03" db="EMBL/GenBank/DDBJ databases">
        <title>The whipworm genome and dual-species transcriptomics of an intimate host-pathogen interaction.</title>
        <authorList>
            <person name="Foth B.J."/>
            <person name="Tsai I.J."/>
            <person name="Reid A.J."/>
            <person name="Bancroft A.J."/>
            <person name="Nichol S."/>
            <person name="Tracey A."/>
            <person name="Holroyd N."/>
            <person name="Cotton J.A."/>
            <person name="Stanley E.J."/>
            <person name="Zarowiecki M."/>
            <person name="Liu J.Z."/>
            <person name="Huckvale T."/>
            <person name="Cooper P.J."/>
            <person name="Grencis R.K."/>
            <person name="Berriman M."/>
        </authorList>
    </citation>
    <scope>NUCLEOTIDE SEQUENCE [LARGE SCALE GENOMIC DNA]</scope>
    <source>
        <strain evidence="2">Edinburgh</strain>
    </source>
</reference>
<evidence type="ECO:0000313" key="3">
    <source>
        <dbReference type="WBParaSite" id="TMUE_0000002311.1"/>
    </source>
</evidence>
<name>A0A5S6Q4X9_TRIMR</name>
<dbReference type="AlphaFoldDB" id="A0A5S6Q4X9"/>
<protein>
    <submittedName>
        <fullName evidence="3 4">RdRp catalytic domain-containing protein</fullName>
    </submittedName>
</protein>
<dbReference type="PROSITE" id="PS50526">
    <property type="entry name" value="RDRP_SSRNA_NEG_NONSEG"/>
    <property type="match status" value="1"/>
</dbReference>
<accession>A0A5S6Q4X9</accession>
<dbReference type="WBParaSite" id="TMUE_0000002311.1">
    <property type="protein sequence ID" value="TMUE_0000002311.1"/>
    <property type="gene ID" value="WBGene00298159"/>
</dbReference>
<sequence>MAFPRWSIAYLERLVCIPSSTNVFESQCSIWYPDYIHYRVSTCPTVLLHESDELWFDDESGKEGIRQKRWTMITIATLLYVETLPGVNSIITGQGDNQVIIASFPVAPGMTVEKYVDFHGDELKERVGNYMDVFIDF</sequence>
<organism evidence="2 3">
    <name type="scientific">Trichuris muris</name>
    <name type="common">Mouse whipworm</name>
    <dbReference type="NCBI Taxonomy" id="70415"/>
    <lineage>
        <taxon>Eukaryota</taxon>
        <taxon>Metazoa</taxon>
        <taxon>Ecdysozoa</taxon>
        <taxon>Nematoda</taxon>
        <taxon>Enoplea</taxon>
        <taxon>Dorylaimia</taxon>
        <taxon>Trichinellida</taxon>
        <taxon>Trichuridae</taxon>
        <taxon>Trichuris</taxon>
    </lineage>
</organism>
<evidence type="ECO:0000313" key="4">
    <source>
        <dbReference type="WBParaSite" id="TMUE_2000006560.1"/>
    </source>
</evidence>
<dbReference type="GO" id="GO:0005524">
    <property type="term" value="F:ATP binding"/>
    <property type="evidence" value="ECO:0007669"/>
    <property type="project" value="InterPro"/>
</dbReference>
<proteinExistence type="predicted"/>
<evidence type="ECO:0000313" key="2">
    <source>
        <dbReference type="Proteomes" id="UP000046395"/>
    </source>
</evidence>
<dbReference type="GO" id="GO:0004482">
    <property type="term" value="F:mRNA 5'-cap (guanine-N7-)-methyltransferase activity"/>
    <property type="evidence" value="ECO:0007669"/>
    <property type="project" value="InterPro"/>
</dbReference>
<reference evidence="3 4" key="2">
    <citation type="submission" date="2019-12" db="UniProtKB">
        <authorList>
            <consortium name="WormBaseParasite"/>
        </authorList>
    </citation>
    <scope>IDENTIFICATION</scope>
</reference>
<dbReference type="Pfam" id="PF00946">
    <property type="entry name" value="Mononeg_RNA_pol"/>
    <property type="match status" value="1"/>
</dbReference>
<feature type="domain" description="RdRp catalytic" evidence="1">
    <location>
        <begin position="1"/>
        <end position="137"/>
    </location>
</feature>
<dbReference type="WBParaSite" id="TMUE_2000006560.1">
    <property type="protein sequence ID" value="TMUE_2000006560.1"/>
    <property type="gene ID" value="WBGene00287365"/>
</dbReference>
<evidence type="ECO:0000259" key="1">
    <source>
        <dbReference type="PROSITE" id="PS50526"/>
    </source>
</evidence>
<dbReference type="InterPro" id="IPR014023">
    <property type="entry name" value="Mononeg_RNA_pol_cat"/>
</dbReference>